<dbReference type="InterPro" id="IPR043129">
    <property type="entry name" value="ATPase_NBD"/>
</dbReference>
<protein>
    <recommendedName>
        <fullName evidence="9">Acetate kinase</fullName>
        <ecNumber evidence="9">2.7.2.1</ecNumber>
    </recommendedName>
    <alternativeName>
        <fullName evidence="9">Acetokinase</fullName>
    </alternativeName>
</protein>
<keyword evidence="3 9" id="KW-0808">Transferase</keyword>
<dbReference type="InterPro" id="IPR000890">
    <property type="entry name" value="Aliphatic_acid_kin_short-chain"/>
</dbReference>
<comment type="cofactor">
    <cofactor evidence="9">
        <name>Mg(2+)</name>
        <dbReference type="ChEBI" id="CHEBI:18420"/>
    </cofactor>
    <cofactor evidence="9">
        <name>Mn(2+)</name>
        <dbReference type="ChEBI" id="CHEBI:29035"/>
    </cofactor>
    <text evidence="9">Mg(2+). Can also accept Mn(2+).</text>
</comment>
<keyword evidence="5 9" id="KW-0547">Nucleotide-binding</keyword>
<evidence type="ECO:0000256" key="9">
    <source>
        <dbReference type="HAMAP-Rule" id="MF_00020"/>
    </source>
</evidence>
<evidence type="ECO:0000313" key="12">
    <source>
        <dbReference type="Proteomes" id="UP001163440"/>
    </source>
</evidence>
<dbReference type="Proteomes" id="UP001163440">
    <property type="component" value="Chromosome"/>
</dbReference>
<dbReference type="PIRSF" id="PIRSF000722">
    <property type="entry name" value="Acetate_prop_kin"/>
    <property type="match status" value="1"/>
</dbReference>
<name>A0AAJ5PV51_9GAMM</name>
<evidence type="ECO:0000256" key="1">
    <source>
        <dbReference type="ARBA" id="ARBA00008748"/>
    </source>
</evidence>
<reference evidence="11" key="1">
    <citation type="submission" date="2022-11" db="EMBL/GenBank/DDBJ databases">
        <title>The whole genome sequencing of pests is an important tool to study the evolution of the plant-insect interaction and insecticide resistance.</title>
        <authorList>
            <person name="Kananovich Y."/>
        </authorList>
    </citation>
    <scope>NUCLEOTIDE SEQUENCE</scope>
    <source>
        <strain evidence="11">BSU_Bre_2018</strain>
    </source>
</reference>
<feature type="site" description="Transition state stabilizer" evidence="9">
    <location>
        <position position="199"/>
    </location>
</feature>
<dbReference type="InterPro" id="IPR023865">
    <property type="entry name" value="Aliphatic_acid_kinase_CS"/>
</dbReference>
<dbReference type="PRINTS" id="PR00471">
    <property type="entry name" value="ACETATEKNASE"/>
</dbReference>
<dbReference type="InterPro" id="IPR004372">
    <property type="entry name" value="Ac/propionate_kinase"/>
</dbReference>
<feature type="site" description="Transition state stabilizer" evidence="9">
    <location>
        <position position="260"/>
    </location>
</feature>
<evidence type="ECO:0000256" key="10">
    <source>
        <dbReference type="RuleBase" id="RU003835"/>
    </source>
</evidence>
<dbReference type="EMBL" id="CP113406">
    <property type="protein sequence ID" value="WAI19122.1"/>
    <property type="molecule type" value="Genomic_DNA"/>
</dbReference>
<dbReference type="PANTHER" id="PTHR21060">
    <property type="entry name" value="ACETATE KINASE"/>
    <property type="match status" value="1"/>
</dbReference>
<dbReference type="GO" id="GO:0005524">
    <property type="term" value="F:ATP binding"/>
    <property type="evidence" value="ECO:0007669"/>
    <property type="project" value="UniProtKB-KW"/>
</dbReference>
<dbReference type="EC" id="2.7.2.1" evidence="9"/>
<dbReference type="GO" id="GO:0000287">
    <property type="term" value="F:magnesium ion binding"/>
    <property type="evidence" value="ECO:0007669"/>
    <property type="project" value="UniProtKB-UniRule"/>
</dbReference>
<evidence type="ECO:0000256" key="6">
    <source>
        <dbReference type="ARBA" id="ARBA00022777"/>
    </source>
</evidence>
<dbReference type="GO" id="GO:0008776">
    <property type="term" value="F:acetate kinase activity"/>
    <property type="evidence" value="ECO:0007669"/>
    <property type="project" value="UniProtKB-UniRule"/>
</dbReference>
<feature type="binding site" evidence="9">
    <location>
        <position position="34"/>
    </location>
    <ligand>
        <name>ATP</name>
        <dbReference type="ChEBI" id="CHEBI:30616"/>
    </ligand>
</feature>
<keyword evidence="2 9" id="KW-0963">Cytoplasm</keyword>
<dbReference type="CDD" id="cd24010">
    <property type="entry name" value="ASKHA_NBD_AcK_PK"/>
    <property type="match status" value="1"/>
</dbReference>
<dbReference type="GO" id="GO:0006085">
    <property type="term" value="P:acetyl-CoA biosynthetic process"/>
    <property type="evidence" value="ECO:0007669"/>
    <property type="project" value="UniProtKB-UniRule"/>
</dbReference>
<keyword evidence="6 9" id="KW-0418">Kinase</keyword>
<feature type="binding site" evidence="9">
    <location>
        <position position="108"/>
    </location>
    <ligand>
        <name>substrate</name>
    </ligand>
</feature>
<feature type="binding site" evidence="9">
    <location>
        <begin position="302"/>
        <end position="304"/>
    </location>
    <ligand>
        <name>ATP</name>
        <dbReference type="ChEBI" id="CHEBI:30616"/>
    </ligand>
</feature>
<organism evidence="11 12">
    <name type="scientific">Buchnera aphidicola</name>
    <name type="common">Brevicoryne brassicae</name>
    <dbReference type="NCBI Taxonomy" id="911343"/>
    <lineage>
        <taxon>Bacteria</taxon>
        <taxon>Pseudomonadati</taxon>
        <taxon>Pseudomonadota</taxon>
        <taxon>Gammaproteobacteria</taxon>
        <taxon>Enterobacterales</taxon>
        <taxon>Erwiniaceae</taxon>
        <taxon>Buchnera</taxon>
    </lineage>
</organism>
<comment type="pathway">
    <text evidence="9">Metabolic intermediate biosynthesis; acetyl-CoA biosynthesis; acetyl-CoA from acetate: step 1/2.</text>
</comment>
<dbReference type="GO" id="GO:0006083">
    <property type="term" value="P:acetate metabolic process"/>
    <property type="evidence" value="ECO:0007669"/>
    <property type="project" value="TreeGrafter"/>
</dbReference>
<dbReference type="PROSITE" id="PS01076">
    <property type="entry name" value="ACETATE_KINASE_2"/>
    <property type="match status" value="1"/>
</dbReference>
<evidence type="ECO:0000256" key="7">
    <source>
        <dbReference type="ARBA" id="ARBA00022840"/>
    </source>
</evidence>
<evidence type="ECO:0000256" key="3">
    <source>
        <dbReference type="ARBA" id="ARBA00022679"/>
    </source>
</evidence>
<gene>
    <name evidence="9" type="primary">ackA</name>
    <name evidence="11" type="ORF">OW720_00895</name>
</gene>
<keyword evidence="4 9" id="KW-0479">Metal-binding</keyword>
<feature type="active site" description="Proton donor/acceptor" evidence="9">
    <location>
        <position position="167"/>
    </location>
</feature>
<evidence type="ECO:0000256" key="5">
    <source>
        <dbReference type="ARBA" id="ARBA00022741"/>
    </source>
</evidence>
<feature type="binding site" evidence="9">
    <location>
        <position position="404"/>
    </location>
    <ligand>
        <name>Mg(2+)</name>
        <dbReference type="ChEBI" id="CHEBI:18420"/>
    </ligand>
</feature>
<comment type="function">
    <text evidence="9">Catalyzes the formation of acetyl phosphate from acetate and ATP. Can also catalyze the reverse reaction.</text>
</comment>
<dbReference type="PANTHER" id="PTHR21060:SF21">
    <property type="entry name" value="ACETATE KINASE"/>
    <property type="match status" value="1"/>
</dbReference>
<sequence length="419" mass="47252">MNFCLNKISSYYKKWIKKLKNLIFVLNCGSSSVKFAILNPDNEKTYLSGLVERLFLPDTYITWKFLGTKHKKILGSNINHKFALDFVIEQVLLKQKDILKNLIGIGHRVVHGGIKIKESMLINDTVIKYIQDAISFAPLHNPANLIGIKVIIEKYPILSKKNVAVFDTSFYKDMPKTSFLYAIPYDFYKKHGIRRYGAHGISHHYIARKICIILNKNFNSLNIISCHLGNGSSISAICNGVCVDTSMGLTPLEGLVMGTRSGDIDPSIIFFMNKKLHIKFDEIESILTKKSGLLGLSGISSDFRYFEKNYNLKKEAKRSVDVFCHRLAKYISAYTTLMENRLDAVIFTGGIGENVPLIRELTLSRLSLLGFRINLKLNLSTKGGKSGLITELNSPPVFVISTNEELLIAQETMNLINQK</sequence>
<evidence type="ECO:0000256" key="4">
    <source>
        <dbReference type="ARBA" id="ARBA00022723"/>
    </source>
</evidence>
<feature type="binding site" evidence="9">
    <location>
        <begin position="350"/>
        <end position="354"/>
    </location>
    <ligand>
        <name>ATP</name>
        <dbReference type="ChEBI" id="CHEBI:30616"/>
    </ligand>
</feature>
<comment type="similarity">
    <text evidence="1 9 10">Belongs to the acetokinase family.</text>
</comment>
<dbReference type="SUPFAM" id="SSF53067">
    <property type="entry name" value="Actin-like ATPase domain"/>
    <property type="match status" value="2"/>
</dbReference>
<dbReference type="GO" id="GO:0005829">
    <property type="term" value="C:cytosol"/>
    <property type="evidence" value="ECO:0007669"/>
    <property type="project" value="TreeGrafter"/>
</dbReference>
<dbReference type="NCBIfam" id="TIGR00016">
    <property type="entry name" value="ackA"/>
    <property type="match status" value="1"/>
</dbReference>
<proteinExistence type="inferred from homology"/>
<feature type="binding site" evidence="9">
    <location>
        <begin position="227"/>
        <end position="231"/>
    </location>
    <ligand>
        <name>ATP</name>
        <dbReference type="ChEBI" id="CHEBI:30616"/>
    </ligand>
</feature>
<comment type="catalytic activity">
    <reaction evidence="9">
        <text>acetate + ATP = acetyl phosphate + ADP</text>
        <dbReference type="Rhea" id="RHEA:11352"/>
        <dbReference type="ChEBI" id="CHEBI:22191"/>
        <dbReference type="ChEBI" id="CHEBI:30089"/>
        <dbReference type="ChEBI" id="CHEBI:30616"/>
        <dbReference type="ChEBI" id="CHEBI:456216"/>
        <dbReference type="EC" id="2.7.2.1"/>
    </reaction>
</comment>
<accession>A0AAJ5PV51</accession>
<dbReference type="AlphaFoldDB" id="A0AAJ5PV51"/>
<feature type="binding site" evidence="9">
    <location>
        <position position="27"/>
    </location>
    <ligand>
        <name>Mg(2+)</name>
        <dbReference type="ChEBI" id="CHEBI:18420"/>
    </ligand>
</feature>
<keyword evidence="8 9" id="KW-0460">Magnesium</keyword>
<dbReference type="Gene3D" id="3.30.420.40">
    <property type="match status" value="2"/>
</dbReference>
<evidence type="ECO:0000313" key="11">
    <source>
        <dbReference type="EMBL" id="WAI19122.1"/>
    </source>
</evidence>
<comment type="subcellular location">
    <subcellularLocation>
        <location evidence="9">Cytoplasm</location>
    </subcellularLocation>
</comment>
<evidence type="ECO:0000256" key="2">
    <source>
        <dbReference type="ARBA" id="ARBA00022490"/>
    </source>
</evidence>
<evidence type="ECO:0000256" key="8">
    <source>
        <dbReference type="ARBA" id="ARBA00022842"/>
    </source>
</evidence>
<dbReference type="HAMAP" id="MF_00020">
    <property type="entry name" value="Acetate_kinase"/>
    <property type="match status" value="1"/>
</dbReference>
<comment type="subunit">
    <text evidence="9">Homodimer.</text>
</comment>
<keyword evidence="7 9" id="KW-0067">ATP-binding</keyword>
<dbReference type="RefSeq" id="WP_158365580.1">
    <property type="nucleotide sequence ID" value="NZ_CP034882.1"/>
</dbReference>
<dbReference type="Pfam" id="PF00871">
    <property type="entry name" value="Acetate_kinase"/>
    <property type="match status" value="1"/>
</dbReference>